<dbReference type="Proteomes" id="UP001271723">
    <property type="component" value="Unassembled WGS sequence"/>
</dbReference>
<accession>A0ABU4LKM3</accession>
<proteinExistence type="predicted"/>
<gene>
    <name evidence="1" type="ORF">PV517_47910</name>
</gene>
<evidence type="ECO:0000313" key="2">
    <source>
        <dbReference type="Proteomes" id="UP001271723"/>
    </source>
</evidence>
<keyword evidence="2" id="KW-1185">Reference proteome</keyword>
<organism evidence="1 2">
    <name type="scientific">Streptomyces griseiscabiei</name>
    <dbReference type="NCBI Taxonomy" id="2993540"/>
    <lineage>
        <taxon>Bacteria</taxon>
        <taxon>Bacillati</taxon>
        <taxon>Actinomycetota</taxon>
        <taxon>Actinomycetes</taxon>
        <taxon>Kitasatosporales</taxon>
        <taxon>Streptomycetaceae</taxon>
        <taxon>Streptomyces</taxon>
    </lineage>
</organism>
<sequence>MELDTWNLDDLGGASVFSVNGGGGLVKPLIFAADRPVGEGATDFSAFIESLSNFLNPVPSDFTRGHDPVLVGYFDDASTVDHQARVVREAILKVIEKRKGDSRLTVGGIGQGAQAVRLALVWLEDAKVDHQTQTYFSYNGTPPATSLDEEILERAGWPKLPRKLKLVTEDFTSELKDDDFDETIVGTPNPEWNQGGMLFNRQLVSAFMDKLK</sequence>
<dbReference type="EMBL" id="JARAVY010000051">
    <property type="protein sequence ID" value="MDX2916376.1"/>
    <property type="molecule type" value="Genomic_DNA"/>
</dbReference>
<dbReference type="RefSeq" id="WP_143673222.1">
    <property type="nucleotide sequence ID" value="NZ_JAGJBZ010000005.1"/>
</dbReference>
<protein>
    <submittedName>
        <fullName evidence="1">Uncharacterized protein</fullName>
    </submittedName>
</protein>
<name>A0ABU4LKM3_9ACTN</name>
<reference evidence="1 2" key="1">
    <citation type="journal article" date="2023" name="Microb. Genom.">
        <title>Mesoterricola silvestris gen. nov., sp. nov., Mesoterricola sediminis sp. nov., Geothrix oryzae sp. nov., Geothrix edaphica sp. nov., Geothrix rubra sp. nov., and Geothrix limicola sp. nov., six novel members of Acidobacteriota isolated from soils.</title>
        <authorList>
            <person name="Weisberg A.J."/>
            <person name="Pearce E."/>
            <person name="Kramer C.G."/>
            <person name="Chang J.H."/>
            <person name="Clarke C.R."/>
        </authorList>
    </citation>
    <scope>NUCLEOTIDE SEQUENCE [LARGE SCALE GENOMIC DNA]</scope>
    <source>
        <strain evidence="1 2">NRRL_B-2795</strain>
    </source>
</reference>
<comment type="caution">
    <text evidence="1">The sequence shown here is derived from an EMBL/GenBank/DDBJ whole genome shotgun (WGS) entry which is preliminary data.</text>
</comment>
<evidence type="ECO:0000313" key="1">
    <source>
        <dbReference type="EMBL" id="MDX2916376.1"/>
    </source>
</evidence>